<comment type="similarity">
    <text evidence="2 4">Belongs to the RPF2 family.</text>
</comment>
<evidence type="ECO:0000256" key="1">
    <source>
        <dbReference type="ARBA" id="ARBA00004604"/>
    </source>
</evidence>
<evidence type="ECO:0000256" key="5">
    <source>
        <dbReference type="SAM" id="MobiDB-lite"/>
    </source>
</evidence>
<proteinExistence type="inferred from homology"/>
<evidence type="ECO:0000256" key="2">
    <source>
        <dbReference type="ARBA" id="ARBA00010782"/>
    </source>
</evidence>
<evidence type="ECO:0000256" key="4">
    <source>
        <dbReference type="RuleBase" id="RU367086"/>
    </source>
</evidence>
<evidence type="ECO:0000256" key="3">
    <source>
        <dbReference type="ARBA" id="ARBA00023242"/>
    </source>
</evidence>
<gene>
    <name evidence="7" type="ORF">M9Y10_021116</name>
</gene>
<dbReference type="Pfam" id="PF04427">
    <property type="entry name" value="Brix"/>
    <property type="match status" value="1"/>
</dbReference>
<dbReference type="InterPro" id="IPR007109">
    <property type="entry name" value="Brix"/>
</dbReference>
<accession>A0ABR2HD16</accession>
<dbReference type="Proteomes" id="UP001470230">
    <property type="component" value="Unassembled WGS sequence"/>
</dbReference>
<evidence type="ECO:0000259" key="6">
    <source>
        <dbReference type="PROSITE" id="PS50833"/>
    </source>
</evidence>
<sequence length="334" mass="38753">MSTASTHKGKRFLEEHGAKIQENRKKSLFIKGRKVSQDLNTFFEELAKFRYNEMVRYTKANDINPFEDYSEIEKYCKKNYCSLFTFFNSNYRRPMNVIFGRLFDYVMLEMYEFGVANFKTSKELPKADIEPGTVPALIFQGDLWETEYKPIRSMFMDFFVNDLKGTISEEQIQHALVFTIVENEVAVAEAPEQGNDEAVETTEEKTELSSKEKKKAKKKANIDFVSIAPILIRVRHYQVEQNKNGAGAVLNLVAPSFDLVPRRKMDPDETLMERALEKPKFDKKKKNITKNELGEIHGRVFTPKQKTEKIIPRKFKGLPKTKYERPAEPADDAL</sequence>
<feature type="region of interest" description="Disordered" evidence="5">
    <location>
        <begin position="190"/>
        <end position="213"/>
    </location>
</feature>
<dbReference type="InterPro" id="IPR039770">
    <property type="entry name" value="Rpf2"/>
</dbReference>
<comment type="caution">
    <text evidence="7">The sequence shown here is derived from an EMBL/GenBank/DDBJ whole genome shotgun (WGS) entry which is preliminary data.</text>
</comment>
<evidence type="ECO:0000313" key="8">
    <source>
        <dbReference type="Proteomes" id="UP001470230"/>
    </source>
</evidence>
<dbReference type="SMART" id="SM00879">
    <property type="entry name" value="Brix"/>
    <property type="match status" value="1"/>
</dbReference>
<name>A0ABR2HD16_9EUKA</name>
<feature type="domain" description="Brix" evidence="6">
    <location>
        <begin position="25"/>
        <end position="282"/>
    </location>
</feature>
<dbReference type="PROSITE" id="PS50833">
    <property type="entry name" value="BRIX"/>
    <property type="match status" value="1"/>
</dbReference>
<organism evidence="7 8">
    <name type="scientific">Tritrichomonas musculus</name>
    <dbReference type="NCBI Taxonomy" id="1915356"/>
    <lineage>
        <taxon>Eukaryota</taxon>
        <taxon>Metamonada</taxon>
        <taxon>Parabasalia</taxon>
        <taxon>Tritrichomonadida</taxon>
        <taxon>Tritrichomonadidae</taxon>
        <taxon>Tritrichomonas</taxon>
    </lineage>
</organism>
<dbReference type="EMBL" id="JAPFFF010000031">
    <property type="protein sequence ID" value="KAK8844943.1"/>
    <property type="molecule type" value="Genomic_DNA"/>
</dbReference>
<dbReference type="PANTHER" id="PTHR12728:SF0">
    <property type="entry name" value="RIBOSOME PRODUCTION FACTOR 2 HOMOLOG"/>
    <property type="match status" value="1"/>
</dbReference>
<protein>
    <recommendedName>
        <fullName evidence="4">Ribosome production factor 2 homolog</fullName>
    </recommendedName>
    <alternativeName>
        <fullName evidence="4">Ribosome biogenesis protein RPF2 homolog</fullName>
    </alternativeName>
</protein>
<feature type="region of interest" description="Disordered" evidence="5">
    <location>
        <begin position="312"/>
        <end position="334"/>
    </location>
</feature>
<reference evidence="7 8" key="1">
    <citation type="submission" date="2024-04" db="EMBL/GenBank/DDBJ databases">
        <title>Tritrichomonas musculus Genome.</title>
        <authorList>
            <person name="Alves-Ferreira E."/>
            <person name="Grigg M."/>
            <person name="Lorenzi H."/>
            <person name="Galac M."/>
        </authorList>
    </citation>
    <scope>NUCLEOTIDE SEQUENCE [LARGE SCALE GENOMIC DNA]</scope>
    <source>
        <strain evidence="7 8">EAF2021</strain>
    </source>
</reference>
<feature type="compositionally biased region" description="Basic and acidic residues" evidence="5">
    <location>
        <begin position="202"/>
        <end position="211"/>
    </location>
</feature>
<keyword evidence="8" id="KW-1185">Reference proteome</keyword>
<dbReference type="PANTHER" id="PTHR12728">
    <property type="entry name" value="BRIX DOMAIN CONTAINING PROTEIN"/>
    <property type="match status" value="1"/>
</dbReference>
<evidence type="ECO:0000313" key="7">
    <source>
        <dbReference type="EMBL" id="KAK8844943.1"/>
    </source>
</evidence>
<comment type="subcellular location">
    <subcellularLocation>
        <location evidence="1 4">Nucleus</location>
        <location evidence="1 4">Nucleolus</location>
    </subcellularLocation>
</comment>
<keyword evidence="3 4" id="KW-0539">Nucleus</keyword>